<accession>A0A899FX32</accession>
<evidence type="ECO:0000256" key="1">
    <source>
        <dbReference type="ARBA" id="ARBA00010995"/>
    </source>
</evidence>
<keyword evidence="4" id="KW-0418">Kinase</keyword>
<organism evidence="9 10">
    <name type="scientific">Pneumocystis wakefieldiae</name>
    <dbReference type="NCBI Taxonomy" id="38082"/>
    <lineage>
        <taxon>Eukaryota</taxon>
        <taxon>Fungi</taxon>
        <taxon>Dikarya</taxon>
        <taxon>Ascomycota</taxon>
        <taxon>Taphrinomycotina</taxon>
        <taxon>Pneumocystomycetes</taxon>
        <taxon>Pneumocystaceae</taxon>
        <taxon>Pneumocystis</taxon>
    </lineage>
</organism>
<dbReference type="PANTHER" id="PTHR20275:SF0">
    <property type="entry name" value="NAD KINASE"/>
    <property type="match status" value="1"/>
</dbReference>
<evidence type="ECO:0000256" key="4">
    <source>
        <dbReference type="ARBA" id="ARBA00022777"/>
    </source>
</evidence>
<evidence type="ECO:0000256" key="2">
    <source>
        <dbReference type="ARBA" id="ARBA00022679"/>
    </source>
</evidence>
<evidence type="ECO:0000256" key="8">
    <source>
        <dbReference type="SAM" id="MobiDB-lite"/>
    </source>
</evidence>
<dbReference type="AlphaFoldDB" id="A0A899FX32"/>
<dbReference type="EMBL" id="CP054535">
    <property type="protein sequence ID" value="QSL64845.1"/>
    <property type="molecule type" value="Genomic_DNA"/>
</dbReference>
<evidence type="ECO:0000256" key="6">
    <source>
        <dbReference type="ARBA" id="ARBA00022857"/>
    </source>
</evidence>
<dbReference type="Gene3D" id="2.60.200.30">
    <property type="entry name" value="Probable inorganic polyphosphate/atp-NAD kinase, domain 2"/>
    <property type="match status" value="1"/>
</dbReference>
<dbReference type="Pfam" id="PF01513">
    <property type="entry name" value="NAD_kinase"/>
    <property type="match status" value="1"/>
</dbReference>
<sequence length="459" mass="52586">MPEEKESRQSRSSNTDLSETRGLRKRHRSADKFFDYFLKQKNKKEISLNHQMKHLEKKFIQSSSKKKLSNTVFDIGELSKSLDNARIMLEIKNILIITKAHDKSLVLLTRKLVIWLLSYESSPQKKYNVYVESIFKNSSDFDSKNIIESNPSFENYLKYWTFELCTEYSSLFDFVITLGGDGTVLFSSWLFQKTVPPVLSFSLGSLGFLTMFDFSTFDTTLSNLFSNGVIISLRMRFQCTIMRVKVDDHGEPIDKSRNLDRSILNDKKFGKCLTHEPKESFSILNDLVVDRGPNPFLSSIQLYGNYEYFTSVQADGICISTPTGSTAYSLSAGGSLCHPDIPAILISPICPHTLSFRPLLVHDSMILHVAIPYNSRSTSWVSFDGRNRVEIKQGDYVTISASKFPFPIVLRSKQNSEWFTGLATRLGWNERAIKLKPFKFYFLILSGKEKFFIKHNINP</sequence>
<dbReference type="Pfam" id="PF20143">
    <property type="entry name" value="NAD_kinase_C"/>
    <property type="match status" value="1"/>
</dbReference>
<dbReference type="PANTHER" id="PTHR20275">
    <property type="entry name" value="NAD KINASE"/>
    <property type="match status" value="1"/>
</dbReference>
<dbReference type="SUPFAM" id="SSF111331">
    <property type="entry name" value="NAD kinase/diacylglycerol kinase-like"/>
    <property type="match status" value="1"/>
</dbReference>
<dbReference type="GO" id="GO:0003951">
    <property type="term" value="F:NAD+ kinase activity"/>
    <property type="evidence" value="ECO:0007669"/>
    <property type="project" value="InterPro"/>
</dbReference>
<keyword evidence="10" id="KW-1185">Reference proteome</keyword>
<dbReference type="GO" id="GO:0006741">
    <property type="term" value="P:NADP+ biosynthetic process"/>
    <property type="evidence" value="ECO:0007669"/>
    <property type="project" value="InterPro"/>
</dbReference>
<keyword evidence="5" id="KW-0067">ATP-binding</keyword>
<dbReference type="InterPro" id="IPR017438">
    <property type="entry name" value="ATP-NAD_kinase_N"/>
</dbReference>
<name>A0A899FX32_9ASCO</name>
<keyword evidence="3" id="KW-0547">Nucleotide-binding</keyword>
<evidence type="ECO:0000256" key="5">
    <source>
        <dbReference type="ARBA" id="ARBA00022840"/>
    </source>
</evidence>
<comment type="similarity">
    <text evidence="1">Belongs to the NAD kinase family.</text>
</comment>
<dbReference type="Proteomes" id="UP000663699">
    <property type="component" value="Chromosome 4"/>
</dbReference>
<dbReference type="GO" id="GO:0005524">
    <property type="term" value="F:ATP binding"/>
    <property type="evidence" value="ECO:0007669"/>
    <property type="project" value="UniProtKB-KW"/>
</dbReference>
<keyword evidence="7" id="KW-0520">NAD</keyword>
<dbReference type="InterPro" id="IPR017437">
    <property type="entry name" value="ATP-NAD_kinase_PpnK-typ_C"/>
</dbReference>
<dbReference type="FunFam" id="2.60.200.30:FF:000009">
    <property type="entry name" value="Poly(P)/ATP NAD kinase"/>
    <property type="match status" value="1"/>
</dbReference>
<reference evidence="9" key="1">
    <citation type="submission" date="2020-06" db="EMBL/GenBank/DDBJ databases">
        <title>Genomes of multiple members of Pneumocystis genus reveal paths to human pathogen Pneumocystis jirovecii.</title>
        <authorList>
            <person name="Cisse O.H."/>
            <person name="Ma L."/>
            <person name="Dekker J."/>
            <person name="Khil P."/>
            <person name="Jo J."/>
            <person name="Brenchley J."/>
            <person name="Blair R."/>
            <person name="Pahar B."/>
            <person name="Chabe M."/>
            <person name="Van Rompay K.A."/>
            <person name="Keesler R."/>
            <person name="Sukura A."/>
            <person name="Hirsch V."/>
            <person name="Kutty G."/>
            <person name="Liu Y."/>
            <person name="Peng L."/>
            <person name="Chen J."/>
            <person name="Song J."/>
            <person name="Weissenbacher-Lang C."/>
            <person name="Xu J."/>
            <person name="Upham N.S."/>
            <person name="Stajich J.E."/>
            <person name="Cuomo C.A."/>
            <person name="Cushion M.T."/>
            <person name="Kovacs J.A."/>
        </authorList>
    </citation>
    <scope>NUCLEOTIDE SEQUENCE</scope>
    <source>
        <strain evidence="9">2A</strain>
    </source>
</reference>
<proteinExistence type="inferred from homology"/>
<dbReference type="InterPro" id="IPR016064">
    <property type="entry name" value="NAD/diacylglycerol_kinase_sf"/>
</dbReference>
<evidence type="ECO:0008006" key="11">
    <source>
        <dbReference type="Google" id="ProtNLM"/>
    </source>
</evidence>
<dbReference type="GO" id="GO:0019674">
    <property type="term" value="P:NAD+ metabolic process"/>
    <property type="evidence" value="ECO:0007669"/>
    <property type="project" value="InterPro"/>
</dbReference>
<evidence type="ECO:0000256" key="7">
    <source>
        <dbReference type="ARBA" id="ARBA00023027"/>
    </source>
</evidence>
<keyword evidence="6" id="KW-0521">NADP</keyword>
<evidence type="ECO:0000313" key="10">
    <source>
        <dbReference type="Proteomes" id="UP000663699"/>
    </source>
</evidence>
<keyword evidence="2" id="KW-0808">Transferase</keyword>
<dbReference type="InterPro" id="IPR002504">
    <property type="entry name" value="NADK"/>
</dbReference>
<gene>
    <name evidence="9" type="ORF">MERGE_002149</name>
</gene>
<dbReference type="Gene3D" id="3.40.50.10330">
    <property type="entry name" value="Probable inorganic polyphosphate/atp-NAD kinase, domain 1"/>
    <property type="match status" value="1"/>
</dbReference>
<evidence type="ECO:0000256" key="3">
    <source>
        <dbReference type="ARBA" id="ARBA00022741"/>
    </source>
</evidence>
<feature type="region of interest" description="Disordered" evidence="8">
    <location>
        <begin position="1"/>
        <end position="24"/>
    </location>
</feature>
<evidence type="ECO:0000313" key="9">
    <source>
        <dbReference type="EMBL" id="QSL64845.1"/>
    </source>
</evidence>
<protein>
    <recommendedName>
        <fullName evidence="11">NAD+ kinase</fullName>
    </recommendedName>
</protein>
<dbReference type="OrthoDB" id="24581at2759"/>
<dbReference type="HAMAP" id="MF_00361">
    <property type="entry name" value="NAD_kinase"/>
    <property type="match status" value="1"/>
</dbReference>